<dbReference type="GO" id="GO:0004197">
    <property type="term" value="F:cysteine-type endopeptidase activity"/>
    <property type="evidence" value="ECO:0007669"/>
    <property type="project" value="InterPro"/>
</dbReference>
<comment type="caution">
    <text evidence="3">The sequence shown here is derived from an EMBL/GenBank/DDBJ whole genome shotgun (WGS) entry which is preliminary data.</text>
</comment>
<dbReference type="PANTHER" id="PTHR34800:SF1">
    <property type="entry name" value="TETRAPYRROLE-BINDING PROTEIN, CHLOROPLASTIC"/>
    <property type="match status" value="1"/>
</dbReference>
<evidence type="ECO:0000259" key="1">
    <source>
        <dbReference type="Pfam" id="PF00656"/>
    </source>
</evidence>
<feature type="domain" description="Peptidase C14 caspase" evidence="1">
    <location>
        <begin position="25"/>
        <end position="228"/>
    </location>
</feature>
<dbReference type="Gene3D" id="3.40.50.1460">
    <property type="match status" value="1"/>
</dbReference>
<dbReference type="RefSeq" id="WP_127085993.1">
    <property type="nucleotide sequence ID" value="NZ_RSCL01000027.1"/>
</dbReference>
<dbReference type="Gene3D" id="1.25.40.620">
    <property type="match status" value="1"/>
</dbReference>
<reference evidence="3" key="1">
    <citation type="submission" date="2018-12" db="EMBL/GenBank/DDBJ databases">
        <authorList>
            <person name="Will S."/>
            <person name="Neumann-Schaal M."/>
            <person name="Henke P."/>
        </authorList>
    </citation>
    <scope>NUCLEOTIDE SEQUENCE</scope>
    <source>
        <strain evidence="3">PCC 7102</strain>
    </source>
</reference>
<dbReference type="GO" id="GO:0046906">
    <property type="term" value="F:tetrapyrrole binding"/>
    <property type="evidence" value="ECO:0007669"/>
    <property type="project" value="TreeGrafter"/>
</dbReference>
<dbReference type="EMBL" id="RSCL01000027">
    <property type="protein sequence ID" value="RUS99228.1"/>
    <property type="molecule type" value="Genomic_DNA"/>
</dbReference>
<dbReference type="Pfam" id="PF00656">
    <property type="entry name" value="Peptidase_C14"/>
    <property type="match status" value="1"/>
</dbReference>
<gene>
    <name evidence="3" type="ORF">DSM106972_079300</name>
</gene>
<dbReference type="Pfam" id="PF05419">
    <property type="entry name" value="GUN4"/>
    <property type="match status" value="1"/>
</dbReference>
<dbReference type="SUPFAM" id="SSF52129">
    <property type="entry name" value="Caspase-like"/>
    <property type="match status" value="1"/>
</dbReference>
<protein>
    <recommendedName>
        <fullName evidence="5">Peptidase C14 caspase catalytic subunit p20</fullName>
    </recommendedName>
</protein>
<evidence type="ECO:0000259" key="2">
    <source>
        <dbReference type="Pfam" id="PF05419"/>
    </source>
</evidence>
<dbReference type="SUPFAM" id="SSF140869">
    <property type="entry name" value="GUN4-like"/>
    <property type="match status" value="1"/>
</dbReference>
<accession>A0A433UZH5</accession>
<keyword evidence="4" id="KW-1185">Reference proteome</keyword>
<dbReference type="InterPro" id="IPR011600">
    <property type="entry name" value="Pept_C14_caspase"/>
</dbReference>
<dbReference type="InterPro" id="IPR037215">
    <property type="entry name" value="GUN4-like_sf"/>
</dbReference>
<evidence type="ECO:0000313" key="3">
    <source>
        <dbReference type="EMBL" id="RUS99228.1"/>
    </source>
</evidence>
<name>A0A433UZH5_9CYAN</name>
<dbReference type="InterPro" id="IPR008629">
    <property type="entry name" value="GUN4-like"/>
</dbReference>
<evidence type="ECO:0000313" key="4">
    <source>
        <dbReference type="Proteomes" id="UP000271624"/>
    </source>
</evidence>
<dbReference type="OrthoDB" id="414840at2"/>
<dbReference type="Gene3D" id="1.10.10.1770">
    <property type="entry name" value="Gun4-like"/>
    <property type="match status" value="1"/>
</dbReference>
<evidence type="ECO:0008006" key="5">
    <source>
        <dbReference type="Google" id="ProtNLM"/>
    </source>
</evidence>
<dbReference type="AlphaFoldDB" id="A0A433UZH5"/>
<proteinExistence type="predicted"/>
<dbReference type="PANTHER" id="PTHR34800">
    <property type="entry name" value="TETRAPYRROLE-BINDING PROTEIN, CHLOROPLASTIC"/>
    <property type="match status" value="1"/>
</dbReference>
<feature type="domain" description="GUN4-like" evidence="2">
    <location>
        <begin position="522"/>
        <end position="668"/>
    </location>
</feature>
<dbReference type="Proteomes" id="UP000271624">
    <property type="component" value="Unassembled WGS sequence"/>
</dbReference>
<organism evidence="3 4">
    <name type="scientific">Dulcicalothrix desertica PCC 7102</name>
    <dbReference type="NCBI Taxonomy" id="232991"/>
    <lineage>
        <taxon>Bacteria</taxon>
        <taxon>Bacillati</taxon>
        <taxon>Cyanobacteriota</taxon>
        <taxon>Cyanophyceae</taxon>
        <taxon>Nostocales</taxon>
        <taxon>Calotrichaceae</taxon>
        <taxon>Dulcicalothrix</taxon>
    </lineage>
</organism>
<reference evidence="3" key="2">
    <citation type="journal article" date="2019" name="Genome Biol. Evol.">
        <title>Day and night: Metabolic profiles and evolutionary relationships of six axenic non-marine cyanobacteria.</title>
        <authorList>
            <person name="Will S.E."/>
            <person name="Henke P."/>
            <person name="Boedeker C."/>
            <person name="Huang S."/>
            <person name="Brinkmann H."/>
            <person name="Rohde M."/>
            <person name="Jarek M."/>
            <person name="Friedl T."/>
            <person name="Seufert S."/>
            <person name="Schumacher M."/>
            <person name="Overmann J."/>
            <person name="Neumann-Schaal M."/>
            <person name="Petersen J."/>
        </authorList>
    </citation>
    <scope>NUCLEOTIDE SEQUENCE [LARGE SCALE GENOMIC DNA]</scope>
    <source>
        <strain evidence="3">PCC 7102</strain>
    </source>
</reference>
<sequence>MCPVAIRISNSINALETGAAKIWQLLIGVNQYQDKQIPCLNYSAQDCQGLADALQQATQAFPQKQVIVHHDFALEVPYLEAVRASLRKIATSAKPQDTVIFYFSGHGIIDSSERVVLCLQDTHKDTLGATGLSLQELLQTLETCPAQQQVVWLDACHSGGMTLFGAKGDNENEENPTNQLVNLLRQRAAKSKGFYALLSCDQDQLSWEFSELEHGLFTYYLMQGLLGDAADAQGVIDADGLYKYVYQQTLSYIDKTNQQLRLINQQNRSIGITQAYQEYSLQTPKRIVEGVGQLILGLKSSKGKQHPLRKALVIEGLHKSDACQGIIKILRADGGFDVDYLFQPATSADLRSSITKLLELEHGAVLLYLRASIEKTSDGETLLELSPTLKMTRSWLKKQLQKIPNLQQIIILDCPNMVREWVETLHVTSLHHNNKGQCVIAASPGENLEQFTNILLTTLKQRRQASGLTAASWITQLQIELASSNIKPYFWLWGTKGIIEILLNQTLFTDKVNIEDISLNFGANYQKLHDLLKSGKWQEANNETTHILLELAHQNIYLKLEDINNLPCEDIYIIDSLWVKYSGGRFGFSVQKQIWETLKSTKPNDYVLAMVIGKDNVKFGETGIDFATRVGWRLKDNWLDYDDLNFSLDAAFGHLPFFSFIENPWRIKLLGIWEMNSMILTARWWQQCVCFFSRLDND</sequence>
<dbReference type="InterPro" id="IPR029030">
    <property type="entry name" value="Caspase-like_dom_sf"/>
</dbReference>
<dbReference type="CDD" id="cd16383">
    <property type="entry name" value="GUN4"/>
    <property type="match status" value="1"/>
</dbReference>
<dbReference type="GO" id="GO:0006508">
    <property type="term" value="P:proteolysis"/>
    <property type="evidence" value="ECO:0007669"/>
    <property type="project" value="InterPro"/>
</dbReference>